<keyword evidence="1" id="KW-1133">Transmembrane helix</keyword>
<feature type="transmembrane region" description="Helical" evidence="1">
    <location>
        <begin position="38"/>
        <end position="58"/>
    </location>
</feature>
<dbReference type="EMBL" id="CP096563">
    <property type="protein sequence ID" value="UPU40856.1"/>
    <property type="molecule type" value="Genomic_DNA"/>
</dbReference>
<gene>
    <name evidence="2" type="ORF">M0639_17420</name>
</gene>
<name>A0AB38R5V9_RHOSG</name>
<feature type="transmembrane region" description="Helical" evidence="1">
    <location>
        <begin position="6"/>
        <end position="26"/>
    </location>
</feature>
<sequence length="219" mass="23715">MTNKSWSIAAVIIGSTGLVISIAALLRNFTFGLQLGDLGTWIGGLGTTMVAILTLWTVRESIRARTGADRLRAESDREAGVRALRKAARARVTVLPGNTTGTPAWTVTLQNNTGGTLYDVEWTDFTAVQAPTAMNSAQTVSTTITDFPFGADEYPSSPVVLDTEARTAYFFTDETTLGSYLPRPEIEFTDEDGYRFRYVEAVLPGIYVGAKGKWVSVEG</sequence>
<keyword evidence="1" id="KW-0472">Membrane</keyword>
<dbReference type="RefSeq" id="WP_064074736.1">
    <property type="nucleotide sequence ID" value="NZ_CP096563.1"/>
</dbReference>
<organism evidence="2 3">
    <name type="scientific">Rhodococcus qingshengii JCM 15477</name>
    <dbReference type="NCBI Taxonomy" id="1303681"/>
    <lineage>
        <taxon>Bacteria</taxon>
        <taxon>Bacillati</taxon>
        <taxon>Actinomycetota</taxon>
        <taxon>Actinomycetes</taxon>
        <taxon>Mycobacteriales</taxon>
        <taxon>Nocardiaceae</taxon>
        <taxon>Rhodococcus</taxon>
        <taxon>Rhodococcus erythropolis group</taxon>
    </lineage>
</organism>
<keyword evidence="3" id="KW-1185">Reference proteome</keyword>
<protein>
    <submittedName>
        <fullName evidence="2">Uncharacterized protein</fullName>
    </submittedName>
</protein>
<reference evidence="3" key="1">
    <citation type="journal article" date="2022" name="Environ. Microbiol.">
        <title>Functional analysis, diversity, and distribution of carbendazim hydrolases MheI and CbmA, responsible for the initial step in carbendazim degradation.</title>
        <authorList>
            <person name="Zhang M."/>
            <person name="Bai X."/>
            <person name="Li Q."/>
            <person name="Zhang L."/>
            <person name="Zhu Q."/>
            <person name="Gao S."/>
            <person name="Ke Z."/>
            <person name="Jiang M."/>
            <person name="Hu J."/>
            <person name="Qiu J."/>
            <person name="Hong Q."/>
        </authorList>
    </citation>
    <scope>NUCLEOTIDE SEQUENCE [LARGE SCALE GENOMIC DNA]</scope>
    <source>
        <strain evidence="3">djl-6</strain>
    </source>
</reference>
<proteinExistence type="predicted"/>
<dbReference type="Proteomes" id="UP000831484">
    <property type="component" value="Chromosome"/>
</dbReference>
<accession>A0AB38R5V9</accession>
<dbReference type="AlphaFoldDB" id="A0AB38R5V9"/>
<evidence type="ECO:0000256" key="1">
    <source>
        <dbReference type="SAM" id="Phobius"/>
    </source>
</evidence>
<keyword evidence="1" id="KW-0812">Transmembrane</keyword>
<evidence type="ECO:0000313" key="2">
    <source>
        <dbReference type="EMBL" id="UPU40856.1"/>
    </source>
</evidence>
<evidence type="ECO:0000313" key="3">
    <source>
        <dbReference type="Proteomes" id="UP000831484"/>
    </source>
</evidence>